<keyword evidence="2" id="KW-0238">DNA-binding</keyword>
<dbReference type="PROSITE" id="PS50949">
    <property type="entry name" value="HTH_GNTR"/>
    <property type="match status" value="1"/>
</dbReference>
<dbReference type="PANTHER" id="PTHR38445:SF10">
    <property type="entry name" value="GNTR-FAMILY TRANSCRIPTIONAL REGULATOR"/>
    <property type="match status" value="1"/>
</dbReference>
<dbReference type="GO" id="GO:0003700">
    <property type="term" value="F:DNA-binding transcription factor activity"/>
    <property type="evidence" value="ECO:0007669"/>
    <property type="project" value="InterPro"/>
</dbReference>
<reference evidence="5 6" key="1">
    <citation type="submission" date="2019-07" db="EMBL/GenBank/DDBJ databases">
        <title>Whole genome shotgun sequence of Marinococcus halophilus NBRC 102359.</title>
        <authorList>
            <person name="Hosoyama A."/>
            <person name="Uohara A."/>
            <person name="Ohji S."/>
            <person name="Ichikawa N."/>
        </authorList>
    </citation>
    <scope>NUCLEOTIDE SEQUENCE [LARGE SCALE GENOMIC DNA]</scope>
    <source>
        <strain evidence="5 6">NBRC 102359</strain>
    </source>
</reference>
<dbReference type="RefSeq" id="WP_079476652.1">
    <property type="nucleotide sequence ID" value="NZ_BJUN01000003.1"/>
</dbReference>
<evidence type="ECO:0000256" key="3">
    <source>
        <dbReference type="ARBA" id="ARBA00023163"/>
    </source>
</evidence>
<dbReference type="InterPro" id="IPR036390">
    <property type="entry name" value="WH_DNA-bd_sf"/>
</dbReference>
<protein>
    <submittedName>
        <fullName evidence="5">GntR family transcriptional regulator</fullName>
    </submittedName>
</protein>
<dbReference type="AlphaFoldDB" id="A0A510Y3Q3"/>
<proteinExistence type="predicted"/>
<dbReference type="InterPro" id="IPR000524">
    <property type="entry name" value="Tscrpt_reg_HTH_GntR"/>
</dbReference>
<dbReference type="SMART" id="SM00345">
    <property type="entry name" value="HTH_GNTR"/>
    <property type="match status" value="1"/>
</dbReference>
<keyword evidence="6" id="KW-1185">Reference proteome</keyword>
<dbReference type="STRING" id="1371.GCA_900166605_02970"/>
<evidence type="ECO:0000256" key="2">
    <source>
        <dbReference type="ARBA" id="ARBA00023125"/>
    </source>
</evidence>
<dbReference type="PANTHER" id="PTHR38445">
    <property type="entry name" value="HTH-TYPE TRANSCRIPTIONAL REPRESSOR YTRA"/>
    <property type="match status" value="1"/>
</dbReference>
<dbReference type="Pfam" id="PF00392">
    <property type="entry name" value="GntR"/>
    <property type="match status" value="1"/>
</dbReference>
<dbReference type="GO" id="GO:0003677">
    <property type="term" value="F:DNA binding"/>
    <property type="evidence" value="ECO:0007669"/>
    <property type="project" value="UniProtKB-KW"/>
</dbReference>
<dbReference type="InterPro" id="IPR036388">
    <property type="entry name" value="WH-like_DNA-bd_sf"/>
</dbReference>
<evidence type="ECO:0000256" key="1">
    <source>
        <dbReference type="ARBA" id="ARBA00023015"/>
    </source>
</evidence>
<dbReference type="EMBL" id="BJUN01000003">
    <property type="protein sequence ID" value="GEK57966.1"/>
    <property type="molecule type" value="Genomic_DNA"/>
</dbReference>
<dbReference type="Gene3D" id="1.10.10.10">
    <property type="entry name" value="Winged helix-like DNA-binding domain superfamily/Winged helix DNA-binding domain"/>
    <property type="match status" value="1"/>
</dbReference>
<gene>
    <name evidence="5" type="ORF">MHA01_08710</name>
</gene>
<comment type="caution">
    <text evidence="5">The sequence shown here is derived from an EMBL/GenBank/DDBJ whole genome shotgun (WGS) entry which is preliminary data.</text>
</comment>
<dbReference type="Proteomes" id="UP000321051">
    <property type="component" value="Unassembled WGS sequence"/>
</dbReference>
<organism evidence="5 6">
    <name type="scientific">Marinococcus halophilus</name>
    <dbReference type="NCBI Taxonomy" id="1371"/>
    <lineage>
        <taxon>Bacteria</taxon>
        <taxon>Bacillati</taxon>
        <taxon>Bacillota</taxon>
        <taxon>Bacilli</taxon>
        <taxon>Bacillales</taxon>
        <taxon>Bacillaceae</taxon>
        <taxon>Marinococcus</taxon>
    </lineage>
</organism>
<keyword evidence="3" id="KW-0804">Transcription</keyword>
<sequence length="122" mass="14420">MDADFHNKKPIFQQIKEQIEDQIMDGRLREEMQAPSTTQLVSFYKVNHLTVAKGVNELVEEEILYKKRGVGMFVTSGAKERLIKKRQKAFGEEYIDELVKEARKLRMSEEELVNMLRERMKK</sequence>
<evidence type="ECO:0000259" key="4">
    <source>
        <dbReference type="PROSITE" id="PS50949"/>
    </source>
</evidence>
<dbReference type="CDD" id="cd07377">
    <property type="entry name" value="WHTH_GntR"/>
    <property type="match status" value="1"/>
</dbReference>
<dbReference type="SUPFAM" id="SSF46785">
    <property type="entry name" value="Winged helix' DNA-binding domain"/>
    <property type="match status" value="1"/>
</dbReference>
<accession>A0A510Y3Q3</accession>
<keyword evidence="1" id="KW-0805">Transcription regulation</keyword>
<feature type="domain" description="HTH gntR-type" evidence="4">
    <location>
        <begin position="9"/>
        <end position="77"/>
    </location>
</feature>
<dbReference type="OrthoDB" id="162505at2"/>
<name>A0A510Y3Q3_MARHA</name>
<evidence type="ECO:0000313" key="5">
    <source>
        <dbReference type="EMBL" id="GEK57966.1"/>
    </source>
</evidence>
<evidence type="ECO:0000313" key="6">
    <source>
        <dbReference type="Proteomes" id="UP000321051"/>
    </source>
</evidence>